<dbReference type="GO" id="GO:0005634">
    <property type="term" value="C:nucleus"/>
    <property type="evidence" value="ECO:0007669"/>
    <property type="project" value="TreeGrafter"/>
</dbReference>
<dbReference type="Proteomes" id="UP000325577">
    <property type="component" value="Linkage Group LG18"/>
</dbReference>
<dbReference type="Gene3D" id="3.10.690.10">
    <property type="entry name" value="Bifunctional nuclease domain"/>
    <property type="match status" value="1"/>
</dbReference>
<evidence type="ECO:0008006" key="3">
    <source>
        <dbReference type="Google" id="ProtNLM"/>
    </source>
</evidence>
<gene>
    <name evidence="1" type="ORF">F0562_031368</name>
</gene>
<dbReference type="InterPro" id="IPR036104">
    <property type="entry name" value="BFN_sf"/>
</dbReference>
<evidence type="ECO:0000313" key="2">
    <source>
        <dbReference type="Proteomes" id="UP000325577"/>
    </source>
</evidence>
<proteinExistence type="predicted"/>
<dbReference type="PANTHER" id="PTHR15160:SF3">
    <property type="entry name" value="BIFUNCTIONAL NUCLEASE 1"/>
    <property type="match status" value="1"/>
</dbReference>
<reference evidence="1 2" key="1">
    <citation type="submission" date="2019-09" db="EMBL/GenBank/DDBJ databases">
        <title>A chromosome-level genome assembly of the Chinese tupelo Nyssa sinensis.</title>
        <authorList>
            <person name="Yang X."/>
            <person name="Kang M."/>
            <person name="Yang Y."/>
            <person name="Xiong H."/>
            <person name="Wang M."/>
            <person name="Zhang Z."/>
            <person name="Wang Z."/>
            <person name="Wu H."/>
            <person name="Ma T."/>
            <person name="Liu J."/>
            <person name="Xi Z."/>
        </authorList>
    </citation>
    <scope>NUCLEOTIDE SEQUENCE [LARGE SCALE GENOMIC DNA]</scope>
    <source>
        <strain evidence="1">J267</strain>
        <tissue evidence="1">Leaf</tissue>
    </source>
</reference>
<dbReference type="GO" id="GO:0004518">
    <property type="term" value="F:nuclease activity"/>
    <property type="evidence" value="ECO:0007669"/>
    <property type="project" value="InterPro"/>
</dbReference>
<dbReference type="GO" id="GO:0030891">
    <property type="term" value="C:VCB complex"/>
    <property type="evidence" value="ECO:0007669"/>
    <property type="project" value="TreeGrafter"/>
</dbReference>
<dbReference type="GO" id="GO:0016567">
    <property type="term" value="P:protein ubiquitination"/>
    <property type="evidence" value="ECO:0007669"/>
    <property type="project" value="TreeGrafter"/>
</dbReference>
<dbReference type="PANTHER" id="PTHR15160">
    <property type="entry name" value="VON HIPPEL-LINDAU PROTEIN"/>
    <property type="match status" value="1"/>
</dbReference>
<keyword evidence="2" id="KW-1185">Reference proteome</keyword>
<protein>
    <recommendedName>
        <fullName evidence="3">BFN domain-containing protein</fullName>
    </recommendedName>
</protein>
<dbReference type="OrthoDB" id="566255at2759"/>
<dbReference type="SUPFAM" id="SSF103256">
    <property type="entry name" value="Hypothetical protein TM0160"/>
    <property type="match status" value="1"/>
</dbReference>
<accession>A0A5J5AY04</accession>
<dbReference type="EMBL" id="CM018041">
    <property type="protein sequence ID" value="KAA8533851.1"/>
    <property type="molecule type" value="Genomic_DNA"/>
</dbReference>
<sequence length="101" mass="11456">MLPKVLEFLVHLNYSLYPLIYTEKAVIFLCSKNCSGDAGCVPYGSCSHLQIVRPTLYLVVKEMIDKMGYVVKLVCVTKRARDAYFAQLYLAQLVNEAECQL</sequence>
<organism evidence="1 2">
    <name type="scientific">Nyssa sinensis</name>
    <dbReference type="NCBI Taxonomy" id="561372"/>
    <lineage>
        <taxon>Eukaryota</taxon>
        <taxon>Viridiplantae</taxon>
        <taxon>Streptophyta</taxon>
        <taxon>Embryophyta</taxon>
        <taxon>Tracheophyta</taxon>
        <taxon>Spermatophyta</taxon>
        <taxon>Magnoliopsida</taxon>
        <taxon>eudicotyledons</taxon>
        <taxon>Gunneridae</taxon>
        <taxon>Pentapetalae</taxon>
        <taxon>asterids</taxon>
        <taxon>Cornales</taxon>
        <taxon>Nyssaceae</taxon>
        <taxon>Nyssa</taxon>
    </lineage>
</organism>
<dbReference type="AlphaFoldDB" id="A0A5J5AY04"/>
<name>A0A5J5AY04_9ASTE</name>
<evidence type="ECO:0000313" key="1">
    <source>
        <dbReference type="EMBL" id="KAA8533851.1"/>
    </source>
</evidence>